<accession>A0A0H5QUP9</accession>
<name>A0A0H5QUP9_9EUKA</name>
<dbReference type="AlphaFoldDB" id="A0A0H5QUP9"/>
<dbReference type="InterPro" id="IPR019190">
    <property type="entry name" value="EXOV"/>
</dbReference>
<dbReference type="EMBL" id="HACM01005035">
    <property type="protein sequence ID" value="CRZ05477.1"/>
    <property type="molecule type" value="Transcribed_RNA"/>
</dbReference>
<sequence>MGDIEDTRSPIERFRLGNTLSVSDISSQVWCEMQTAFSLEQPRKRTAAMNAGIKRHEHLELEVHDIRNISIVTESDQWACRFLNMIFGIGEWAPPNGQIRLLIDVDVVRRTVGDRANTGALRIRVS</sequence>
<dbReference type="GO" id="GO:0005634">
    <property type="term" value="C:nucleus"/>
    <property type="evidence" value="ECO:0007669"/>
    <property type="project" value="TreeGrafter"/>
</dbReference>
<dbReference type="PANTHER" id="PTHR14464">
    <property type="entry name" value="EXONUCLEASE V"/>
    <property type="match status" value="1"/>
</dbReference>
<dbReference type="GO" id="GO:0036297">
    <property type="term" value="P:interstrand cross-link repair"/>
    <property type="evidence" value="ECO:0007669"/>
    <property type="project" value="TreeGrafter"/>
</dbReference>
<evidence type="ECO:0000256" key="1">
    <source>
        <dbReference type="ARBA" id="ARBA00009797"/>
    </source>
</evidence>
<dbReference type="PANTHER" id="PTHR14464:SF4">
    <property type="entry name" value="EXONUCLEASE V"/>
    <property type="match status" value="1"/>
</dbReference>
<dbReference type="Pfam" id="PF09810">
    <property type="entry name" value="Exo5"/>
    <property type="match status" value="1"/>
</dbReference>
<organism evidence="2">
    <name type="scientific">Spongospora subterranea</name>
    <dbReference type="NCBI Taxonomy" id="70186"/>
    <lineage>
        <taxon>Eukaryota</taxon>
        <taxon>Sar</taxon>
        <taxon>Rhizaria</taxon>
        <taxon>Endomyxa</taxon>
        <taxon>Phytomyxea</taxon>
        <taxon>Plasmodiophorida</taxon>
        <taxon>Plasmodiophoridae</taxon>
        <taxon>Spongospora</taxon>
    </lineage>
</organism>
<comment type="similarity">
    <text evidence="1">Belongs to the EXO5 family.</text>
</comment>
<proteinExistence type="inferred from homology"/>
<dbReference type="GO" id="GO:0045145">
    <property type="term" value="F:single-stranded DNA 5'-3' DNA exonuclease activity"/>
    <property type="evidence" value="ECO:0007669"/>
    <property type="project" value="InterPro"/>
</dbReference>
<reference evidence="2" key="1">
    <citation type="submission" date="2015-04" db="EMBL/GenBank/DDBJ databases">
        <title>The genome sequence of the plant pathogenic Rhizarian Plasmodiophora brassicae reveals insights in its biotrophic life cycle and the origin of chitin synthesis.</title>
        <authorList>
            <person name="Schwelm A."/>
            <person name="Fogelqvist J."/>
            <person name="Knaust A."/>
            <person name="Julke S."/>
            <person name="Lilja T."/>
            <person name="Dhandapani V."/>
            <person name="Bonilla-Rosso G."/>
            <person name="Karlsson M."/>
            <person name="Shevchenko A."/>
            <person name="Choi S.R."/>
            <person name="Kim H.G."/>
            <person name="Park J.Y."/>
            <person name="Lim Y.P."/>
            <person name="Ludwig-Muller J."/>
            <person name="Dixelius C."/>
        </authorList>
    </citation>
    <scope>NUCLEOTIDE SEQUENCE</scope>
    <source>
        <tissue evidence="2">Potato root galls</tissue>
    </source>
</reference>
<evidence type="ECO:0000313" key="2">
    <source>
        <dbReference type="EMBL" id="CRZ05477.1"/>
    </source>
</evidence>
<protein>
    <submittedName>
        <fullName evidence="2">Uncharacterized protein</fullName>
    </submittedName>
</protein>